<evidence type="ECO:0000313" key="2">
    <source>
        <dbReference type="Proteomes" id="UP000828390"/>
    </source>
</evidence>
<dbReference type="Proteomes" id="UP000828390">
    <property type="component" value="Unassembled WGS sequence"/>
</dbReference>
<organism evidence="1 2">
    <name type="scientific">Dreissena polymorpha</name>
    <name type="common">Zebra mussel</name>
    <name type="synonym">Mytilus polymorpha</name>
    <dbReference type="NCBI Taxonomy" id="45954"/>
    <lineage>
        <taxon>Eukaryota</taxon>
        <taxon>Metazoa</taxon>
        <taxon>Spiralia</taxon>
        <taxon>Lophotrochozoa</taxon>
        <taxon>Mollusca</taxon>
        <taxon>Bivalvia</taxon>
        <taxon>Autobranchia</taxon>
        <taxon>Heteroconchia</taxon>
        <taxon>Euheterodonta</taxon>
        <taxon>Imparidentia</taxon>
        <taxon>Neoheterodontei</taxon>
        <taxon>Myida</taxon>
        <taxon>Dreissenoidea</taxon>
        <taxon>Dreissenidae</taxon>
        <taxon>Dreissena</taxon>
    </lineage>
</organism>
<gene>
    <name evidence="1" type="ORF">DPMN_117677</name>
</gene>
<protein>
    <submittedName>
        <fullName evidence="1">Uncharacterized protein</fullName>
    </submittedName>
</protein>
<reference evidence="1" key="1">
    <citation type="journal article" date="2019" name="bioRxiv">
        <title>The Genome of the Zebra Mussel, Dreissena polymorpha: A Resource for Invasive Species Research.</title>
        <authorList>
            <person name="McCartney M.A."/>
            <person name="Auch B."/>
            <person name="Kono T."/>
            <person name="Mallez S."/>
            <person name="Zhang Y."/>
            <person name="Obille A."/>
            <person name="Becker A."/>
            <person name="Abrahante J.E."/>
            <person name="Garbe J."/>
            <person name="Badalamenti J.P."/>
            <person name="Herman A."/>
            <person name="Mangelson H."/>
            <person name="Liachko I."/>
            <person name="Sullivan S."/>
            <person name="Sone E.D."/>
            <person name="Koren S."/>
            <person name="Silverstein K.A.T."/>
            <person name="Beckman K.B."/>
            <person name="Gohl D.M."/>
        </authorList>
    </citation>
    <scope>NUCLEOTIDE SEQUENCE</scope>
    <source>
        <strain evidence="1">Duluth1</strain>
        <tissue evidence="1">Whole animal</tissue>
    </source>
</reference>
<evidence type="ECO:0000313" key="1">
    <source>
        <dbReference type="EMBL" id="KAH3816168.1"/>
    </source>
</evidence>
<reference evidence="1" key="2">
    <citation type="submission" date="2020-11" db="EMBL/GenBank/DDBJ databases">
        <authorList>
            <person name="McCartney M.A."/>
            <person name="Auch B."/>
            <person name="Kono T."/>
            <person name="Mallez S."/>
            <person name="Becker A."/>
            <person name="Gohl D.M."/>
            <person name="Silverstein K.A.T."/>
            <person name="Koren S."/>
            <person name="Bechman K.B."/>
            <person name="Herman A."/>
            <person name="Abrahante J.E."/>
            <person name="Garbe J."/>
        </authorList>
    </citation>
    <scope>NUCLEOTIDE SEQUENCE</scope>
    <source>
        <strain evidence="1">Duluth1</strain>
        <tissue evidence="1">Whole animal</tissue>
    </source>
</reference>
<keyword evidence="2" id="KW-1185">Reference proteome</keyword>
<dbReference type="AlphaFoldDB" id="A0A9D4JPH7"/>
<dbReference type="EMBL" id="JAIWYP010000005">
    <property type="protein sequence ID" value="KAH3816168.1"/>
    <property type="molecule type" value="Genomic_DNA"/>
</dbReference>
<accession>A0A9D4JPH7</accession>
<comment type="caution">
    <text evidence="1">The sequence shown here is derived from an EMBL/GenBank/DDBJ whole genome shotgun (WGS) entry which is preliminary data.</text>
</comment>
<sequence length="222" mass="25495">MKGIRNFSGSVEDITYQACKVSDTLEYQYRTSHIKYVRYQTLERTSRGHYISSMKDQYAFKILKKRRTQATSVVDVTPAPAFPVSPAAFQVPPAAKIRSRHWLPSRSPWRLRSCSQMAAVLDYWSHHHIRSRSLQMLKSRFLRPLRFSSAFETLSEKKVELAVSWTQYSTANAAQTLSAATPRPDYSTRRPNRVFMQRIAAALGIDPRKDTESVLASRTFAE</sequence>
<proteinExistence type="predicted"/>
<name>A0A9D4JPH7_DREPO</name>